<organism evidence="1 2">
    <name type="scientific">Carsonella ruddii</name>
    <dbReference type="NCBI Taxonomy" id="114186"/>
    <lineage>
        <taxon>Bacteria</taxon>
        <taxon>Pseudomonadati</taxon>
        <taxon>Pseudomonadota</taxon>
        <taxon>Gammaproteobacteria</taxon>
        <taxon>Oceanospirillales</taxon>
        <taxon>Halomonadaceae</taxon>
        <taxon>Zymobacter group</taxon>
        <taxon>Candidatus Carsonella</taxon>
    </lineage>
</organism>
<proteinExistence type="predicted"/>
<evidence type="ECO:0000313" key="1">
    <source>
        <dbReference type="EMBL" id="ATX33543.1"/>
    </source>
</evidence>
<sequence length="92" mass="11485">MKVYIQIYSFYKLKFLIKFKTKNILKIIIIIKKKTFNYFNHKKILFCNNYYKKKKLIMIIHFCNFIFFNHSIKHFLKINHNSIIENKINDIF</sequence>
<dbReference type="AlphaFoldDB" id="A0A2K8K9K8"/>
<reference evidence="1 2" key="1">
    <citation type="submission" date="2017-11" db="EMBL/GenBank/DDBJ databases">
        <title>The genome sequence of Candidatus Carsonella ruddii from the psyllid Bactericera trigonica.</title>
        <authorList>
            <person name="Katsir L."/>
            <person name="Zhepu R."/>
            <person name="Piasezky A."/>
            <person name="Jong J."/>
            <person name="Sela N."/>
            <person name="Freilich S."/>
            <person name="Bahar O."/>
        </authorList>
    </citation>
    <scope>NUCLEOTIDE SEQUENCE [LARGE SCALE GENOMIC DNA]</scope>
    <source>
        <strain evidence="1 2">BT</strain>
    </source>
</reference>
<dbReference type="RefSeq" id="WP_157801610.1">
    <property type="nucleotide sequence ID" value="NZ_CP024798.1"/>
</dbReference>
<protein>
    <submittedName>
        <fullName evidence="1">Uncharacterized protein</fullName>
    </submittedName>
</protein>
<name>A0A2K8K9K8_CARRU</name>
<accession>A0A2K8K9K8</accession>
<gene>
    <name evidence="1" type="ORF">CUN91_01115</name>
</gene>
<dbReference type="EMBL" id="CP024798">
    <property type="protein sequence ID" value="ATX33543.1"/>
    <property type="molecule type" value="Genomic_DNA"/>
</dbReference>
<dbReference type="Proteomes" id="UP000230531">
    <property type="component" value="Chromosome"/>
</dbReference>
<evidence type="ECO:0000313" key="2">
    <source>
        <dbReference type="Proteomes" id="UP000230531"/>
    </source>
</evidence>